<reference evidence="2" key="1">
    <citation type="journal article" date="2023" name="Nat. Plants">
        <title>Single-cell RNA sequencing provides a high-resolution roadmap for understanding the multicellular compartmentation of specialized metabolism.</title>
        <authorList>
            <person name="Sun S."/>
            <person name="Shen X."/>
            <person name="Li Y."/>
            <person name="Li Y."/>
            <person name="Wang S."/>
            <person name="Li R."/>
            <person name="Zhang H."/>
            <person name="Shen G."/>
            <person name="Guo B."/>
            <person name="Wei J."/>
            <person name="Xu J."/>
            <person name="St-Pierre B."/>
            <person name="Chen S."/>
            <person name="Sun C."/>
        </authorList>
    </citation>
    <scope>NUCLEOTIDE SEQUENCE [LARGE SCALE GENOMIC DNA]</scope>
</reference>
<name>A0ACC0A049_CATRO</name>
<organism evidence="1 2">
    <name type="scientific">Catharanthus roseus</name>
    <name type="common">Madagascar periwinkle</name>
    <name type="synonym">Vinca rosea</name>
    <dbReference type="NCBI Taxonomy" id="4058"/>
    <lineage>
        <taxon>Eukaryota</taxon>
        <taxon>Viridiplantae</taxon>
        <taxon>Streptophyta</taxon>
        <taxon>Embryophyta</taxon>
        <taxon>Tracheophyta</taxon>
        <taxon>Spermatophyta</taxon>
        <taxon>Magnoliopsida</taxon>
        <taxon>eudicotyledons</taxon>
        <taxon>Gunneridae</taxon>
        <taxon>Pentapetalae</taxon>
        <taxon>asterids</taxon>
        <taxon>lamiids</taxon>
        <taxon>Gentianales</taxon>
        <taxon>Apocynaceae</taxon>
        <taxon>Rauvolfioideae</taxon>
        <taxon>Vinceae</taxon>
        <taxon>Catharanthinae</taxon>
        <taxon>Catharanthus</taxon>
    </lineage>
</organism>
<dbReference type="Proteomes" id="UP001060085">
    <property type="component" value="Linkage Group LG07"/>
</dbReference>
<protein>
    <submittedName>
        <fullName evidence="1">Uncharacterized protein</fullName>
    </submittedName>
</protein>
<keyword evidence="2" id="KW-1185">Reference proteome</keyword>
<evidence type="ECO:0000313" key="1">
    <source>
        <dbReference type="EMBL" id="KAI5654131.1"/>
    </source>
</evidence>
<evidence type="ECO:0000313" key="2">
    <source>
        <dbReference type="Proteomes" id="UP001060085"/>
    </source>
</evidence>
<comment type="caution">
    <text evidence="1">The sequence shown here is derived from an EMBL/GenBank/DDBJ whole genome shotgun (WGS) entry which is preliminary data.</text>
</comment>
<dbReference type="EMBL" id="CM044707">
    <property type="protein sequence ID" value="KAI5654131.1"/>
    <property type="molecule type" value="Genomic_DNA"/>
</dbReference>
<sequence>MEEDHSWMCRRTVPGVIAISSEFQLERIFPLSFFDVMEHLMVSYCMRLRYKRIKNKARVEGLICNAYLVEEAATFYSYYFEPHVSTNARDSPRNDEDDQPRDGESGLSIFNGQERAYGNTMTRYLDDKEYKATTNYIMLNCDEDEPKYKAELRTCFPSLTESDVQTRISDEFSMWFREEMENPVNASNSECLKCLSWGPSKRMKSYIGTLMHELGELESVDIRRSSSIVDEDENNEEKRSIGSSMKKRKRKSLNQIISLSNLFVSFSLNLLRRSKKRAHPTVASTPVETSTMCAVASTPAASTPVETSTTLASIPLETFLYPTTASTPLGIPVPTSTPSASSSARMSSTLAPSSLARPPAPGVVNFRILILLTANREVLIYYYIIDFIGIVVYLFSVPRNC</sequence>
<gene>
    <name evidence="1" type="ORF">M9H77_31318</name>
</gene>
<accession>A0ACC0A049</accession>
<proteinExistence type="predicted"/>